<proteinExistence type="predicted"/>
<evidence type="ECO:0000313" key="1">
    <source>
        <dbReference type="EMBL" id="OCK81910.1"/>
    </source>
</evidence>
<dbReference type="Gene3D" id="1.25.40.10">
    <property type="entry name" value="Tetratricopeptide repeat domain"/>
    <property type="match status" value="1"/>
</dbReference>
<accession>A0A8E2ED91</accession>
<evidence type="ECO:0008006" key="3">
    <source>
        <dbReference type="Google" id="ProtNLM"/>
    </source>
</evidence>
<evidence type="ECO:0000313" key="2">
    <source>
        <dbReference type="Proteomes" id="UP000250266"/>
    </source>
</evidence>
<dbReference type="Proteomes" id="UP000250266">
    <property type="component" value="Unassembled WGS sequence"/>
</dbReference>
<dbReference type="Pfam" id="PF13374">
    <property type="entry name" value="TPR_10"/>
    <property type="match status" value="1"/>
</dbReference>
<dbReference type="SUPFAM" id="SSF48452">
    <property type="entry name" value="TPR-like"/>
    <property type="match status" value="1"/>
</dbReference>
<dbReference type="OrthoDB" id="5986190at2759"/>
<protein>
    <recommendedName>
        <fullName evidence="3">Kinesin light chain</fullName>
    </recommendedName>
</protein>
<organism evidence="1 2">
    <name type="scientific">Lepidopterella palustris CBS 459.81</name>
    <dbReference type="NCBI Taxonomy" id="1314670"/>
    <lineage>
        <taxon>Eukaryota</taxon>
        <taxon>Fungi</taxon>
        <taxon>Dikarya</taxon>
        <taxon>Ascomycota</taxon>
        <taxon>Pezizomycotina</taxon>
        <taxon>Dothideomycetes</taxon>
        <taxon>Pleosporomycetidae</taxon>
        <taxon>Mytilinidiales</taxon>
        <taxon>Argynnaceae</taxon>
        <taxon>Lepidopterella</taxon>
    </lineage>
</organism>
<keyword evidence="2" id="KW-1185">Reference proteome</keyword>
<dbReference type="EMBL" id="KV744904">
    <property type="protein sequence ID" value="OCK81910.1"/>
    <property type="molecule type" value="Genomic_DNA"/>
</dbReference>
<dbReference type="InterPro" id="IPR011990">
    <property type="entry name" value="TPR-like_helical_dom_sf"/>
</dbReference>
<sequence length="137" mass="15361">METRKRMLGSEHPDTLISMNNLAFTFQAQGCKDEAILLIEQCVQMQKKVLGPQHPYTKLSLTTLNTWQLENIKIGESSRRAVEGGRKAGGLSYEDEFKGAWFGASRHADYESAPQASRQPHYVATPVRQTLYNASTT</sequence>
<gene>
    <name evidence="1" type="ORF">K432DRAFT_403356</name>
</gene>
<name>A0A8E2ED91_9PEZI</name>
<reference evidence="1 2" key="1">
    <citation type="journal article" date="2016" name="Nat. Commun.">
        <title>Ectomycorrhizal ecology is imprinted in the genome of the dominant symbiotic fungus Cenococcum geophilum.</title>
        <authorList>
            <consortium name="DOE Joint Genome Institute"/>
            <person name="Peter M."/>
            <person name="Kohler A."/>
            <person name="Ohm R.A."/>
            <person name="Kuo A."/>
            <person name="Krutzmann J."/>
            <person name="Morin E."/>
            <person name="Arend M."/>
            <person name="Barry K.W."/>
            <person name="Binder M."/>
            <person name="Choi C."/>
            <person name="Clum A."/>
            <person name="Copeland A."/>
            <person name="Grisel N."/>
            <person name="Haridas S."/>
            <person name="Kipfer T."/>
            <person name="LaButti K."/>
            <person name="Lindquist E."/>
            <person name="Lipzen A."/>
            <person name="Maire R."/>
            <person name="Meier B."/>
            <person name="Mihaltcheva S."/>
            <person name="Molinier V."/>
            <person name="Murat C."/>
            <person name="Poggeler S."/>
            <person name="Quandt C.A."/>
            <person name="Sperisen C."/>
            <person name="Tritt A."/>
            <person name="Tisserant E."/>
            <person name="Crous P.W."/>
            <person name="Henrissat B."/>
            <person name="Nehls U."/>
            <person name="Egli S."/>
            <person name="Spatafora J.W."/>
            <person name="Grigoriev I.V."/>
            <person name="Martin F.M."/>
        </authorList>
    </citation>
    <scope>NUCLEOTIDE SEQUENCE [LARGE SCALE GENOMIC DNA]</scope>
    <source>
        <strain evidence="1 2">CBS 459.81</strain>
    </source>
</reference>
<dbReference type="AlphaFoldDB" id="A0A8E2ED91"/>